<dbReference type="InterPro" id="IPR050095">
    <property type="entry name" value="ECF_ABC_transporter_ATP-bd"/>
</dbReference>
<comment type="caution">
    <text evidence="10">The sequence shown here is derived from an EMBL/GenBank/DDBJ whole genome shotgun (WGS) entry which is preliminary data.</text>
</comment>
<keyword evidence="5 8" id="KW-0067">ATP-binding</keyword>
<dbReference type="Pfam" id="PF00005">
    <property type="entry name" value="ABC_tran"/>
    <property type="match status" value="1"/>
</dbReference>
<dbReference type="GO" id="GO:0042626">
    <property type="term" value="F:ATPase-coupled transmembrane transporter activity"/>
    <property type="evidence" value="ECO:0007669"/>
    <property type="project" value="TreeGrafter"/>
</dbReference>
<dbReference type="InterPro" id="IPR003439">
    <property type="entry name" value="ABC_transporter-like_ATP-bd"/>
</dbReference>
<dbReference type="CDD" id="cd03225">
    <property type="entry name" value="ABC_cobalt_CbiO_domain1"/>
    <property type="match status" value="1"/>
</dbReference>
<reference evidence="10" key="1">
    <citation type="journal article" date="2014" name="Int. J. Syst. Evol. Microbiol.">
        <title>Complete genome sequence of Corynebacterium casei LMG S-19264T (=DSM 44701T), isolated from a smear-ripened cheese.</title>
        <authorList>
            <consortium name="US DOE Joint Genome Institute (JGI-PGF)"/>
            <person name="Walter F."/>
            <person name="Albersmeier A."/>
            <person name="Kalinowski J."/>
            <person name="Ruckert C."/>
        </authorList>
    </citation>
    <scope>NUCLEOTIDE SEQUENCE</scope>
    <source>
        <strain evidence="10">JCM 17251</strain>
    </source>
</reference>
<keyword evidence="3 8" id="KW-1003">Cell membrane</keyword>
<dbReference type="PROSITE" id="PS00211">
    <property type="entry name" value="ABC_TRANSPORTER_1"/>
    <property type="match status" value="1"/>
</dbReference>
<dbReference type="PANTHER" id="PTHR43553">
    <property type="entry name" value="HEAVY METAL TRANSPORTER"/>
    <property type="match status" value="1"/>
</dbReference>
<evidence type="ECO:0000256" key="6">
    <source>
        <dbReference type="ARBA" id="ARBA00022967"/>
    </source>
</evidence>
<sequence length="288" mass="31809">MLAMEIKMEGVSADYVIGPIRNSLVLQSIDLQIESGSYSAIVGHTGAGKSSLLKTINGLLLPTAGKIEVGQDIIKQKNNKQALKNIRKKVGMVFQFPEAQLFAETVEKDICFGPLNFGVPLKQAQQIAKEVMQLVGLPLHLLNKSPHSLSGGQKRRVAIAGILAMEPEILVLDEPGAGLDPKGKNEIMRLIKSLHQERNLTTILVTHDMDDVVHYADKIIVMENGRIVRNGDLRSVFSDRLAIKKWHLDLPEAYQFQLEIEERTGMELPQICFTVDELADALMEVGLA</sequence>
<dbReference type="GO" id="GO:0043190">
    <property type="term" value="C:ATP-binding cassette (ABC) transporter complex"/>
    <property type="evidence" value="ECO:0007669"/>
    <property type="project" value="TreeGrafter"/>
</dbReference>
<evidence type="ECO:0000256" key="5">
    <source>
        <dbReference type="ARBA" id="ARBA00022840"/>
    </source>
</evidence>
<dbReference type="GO" id="GO:0016887">
    <property type="term" value="F:ATP hydrolysis activity"/>
    <property type="evidence" value="ECO:0007669"/>
    <property type="project" value="InterPro"/>
</dbReference>
<dbReference type="GO" id="GO:0005524">
    <property type="term" value="F:ATP binding"/>
    <property type="evidence" value="ECO:0007669"/>
    <property type="project" value="UniProtKB-UniRule"/>
</dbReference>
<dbReference type="SUPFAM" id="SSF52540">
    <property type="entry name" value="P-loop containing nucleoside triphosphate hydrolases"/>
    <property type="match status" value="1"/>
</dbReference>
<reference evidence="10" key="2">
    <citation type="submission" date="2020-09" db="EMBL/GenBank/DDBJ databases">
        <authorList>
            <person name="Sun Q."/>
            <person name="Ohkuma M."/>
        </authorList>
    </citation>
    <scope>NUCLEOTIDE SEQUENCE</scope>
    <source>
        <strain evidence="10">JCM 17251</strain>
    </source>
</reference>
<dbReference type="GO" id="GO:0015087">
    <property type="term" value="F:cobalt ion transmembrane transporter activity"/>
    <property type="evidence" value="ECO:0007669"/>
    <property type="project" value="UniProtKB-ARBA"/>
</dbReference>
<organism evidence="10 11">
    <name type="scientific">Oceanobacillus indicireducens</name>
    <dbReference type="NCBI Taxonomy" id="1004261"/>
    <lineage>
        <taxon>Bacteria</taxon>
        <taxon>Bacillati</taxon>
        <taxon>Bacillota</taxon>
        <taxon>Bacilli</taxon>
        <taxon>Bacillales</taxon>
        <taxon>Bacillaceae</taxon>
        <taxon>Oceanobacillus</taxon>
    </lineage>
</organism>
<feature type="domain" description="ABC transporter" evidence="9">
    <location>
        <begin position="6"/>
        <end position="249"/>
    </location>
</feature>
<comment type="subunit">
    <text evidence="8">Forms a stable energy-coupling factor (ECF) transporter complex composed of 2 membrane-embedded substrate-binding proteins (S component), 2 ATP-binding proteins (A component) and 2 transmembrane proteins (T component).</text>
</comment>
<accession>A0A917XZX2</accession>
<keyword evidence="2 8" id="KW-0813">Transport</keyword>
<proteinExistence type="inferred from homology"/>
<dbReference type="Proteomes" id="UP000624041">
    <property type="component" value="Unassembled WGS sequence"/>
</dbReference>
<protein>
    <recommendedName>
        <fullName evidence="8">Energy-coupling factor transporter ATP-binding protein EcfA2</fullName>
        <ecNumber evidence="8">7.-.-.-</ecNumber>
    </recommendedName>
</protein>
<gene>
    <name evidence="10" type="primary">ecfA2</name>
    <name evidence="10" type="ORF">GCM10007971_26740</name>
</gene>
<evidence type="ECO:0000313" key="10">
    <source>
        <dbReference type="EMBL" id="GGN61579.1"/>
    </source>
</evidence>
<dbReference type="InterPro" id="IPR015856">
    <property type="entry name" value="ABC_transpr_CbiO/EcfA_su"/>
</dbReference>
<evidence type="ECO:0000256" key="3">
    <source>
        <dbReference type="ARBA" id="ARBA00022475"/>
    </source>
</evidence>
<dbReference type="EC" id="7.-.-.-" evidence="8"/>
<dbReference type="AlphaFoldDB" id="A0A917XZX2"/>
<comment type="function">
    <text evidence="8">ATP-binding (A) component of a common energy-coupling factor (ECF) ABC-transporter complex.</text>
</comment>
<evidence type="ECO:0000256" key="1">
    <source>
        <dbReference type="ARBA" id="ARBA00004202"/>
    </source>
</evidence>
<dbReference type="NCBIfam" id="TIGR04521">
    <property type="entry name" value="ECF_ATPase_2"/>
    <property type="match status" value="1"/>
</dbReference>
<evidence type="ECO:0000256" key="7">
    <source>
        <dbReference type="ARBA" id="ARBA00023136"/>
    </source>
</evidence>
<keyword evidence="11" id="KW-1185">Reference proteome</keyword>
<dbReference type="SMART" id="SM00382">
    <property type="entry name" value="AAA"/>
    <property type="match status" value="1"/>
</dbReference>
<keyword evidence="4 8" id="KW-0547">Nucleotide-binding</keyword>
<dbReference type="InterPro" id="IPR030946">
    <property type="entry name" value="EcfA2"/>
</dbReference>
<dbReference type="PROSITE" id="PS50893">
    <property type="entry name" value="ABC_TRANSPORTER_2"/>
    <property type="match status" value="1"/>
</dbReference>
<evidence type="ECO:0000313" key="11">
    <source>
        <dbReference type="Proteomes" id="UP000624041"/>
    </source>
</evidence>
<dbReference type="InterPro" id="IPR003593">
    <property type="entry name" value="AAA+_ATPase"/>
</dbReference>
<keyword evidence="7 8" id="KW-0472">Membrane</keyword>
<dbReference type="EMBL" id="BMOS01000020">
    <property type="protein sequence ID" value="GGN61579.1"/>
    <property type="molecule type" value="Genomic_DNA"/>
</dbReference>
<evidence type="ECO:0000256" key="2">
    <source>
        <dbReference type="ARBA" id="ARBA00022448"/>
    </source>
</evidence>
<comment type="similarity">
    <text evidence="8">Belongs to the ABC transporter superfamily. Energy-coupling factor EcfA family.</text>
</comment>
<dbReference type="Gene3D" id="3.40.50.300">
    <property type="entry name" value="P-loop containing nucleotide triphosphate hydrolases"/>
    <property type="match status" value="1"/>
</dbReference>
<evidence type="ECO:0000256" key="4">
    <source>
        <dbReference type="ARBA" id="ARBA00022741"/>
    </source>
</evidence>
<evidence type="ECO:0000259" key="9">
    <source>
        <dbReference type="PROSITE" id="PS50893"/>
    </source>
</evidence>
<dbReference type="FunFam" id="3.40.50.300:FF:000224">
    <property type="entry name" value="Energy-coupling factor transporter ATP-binding protein EcfA"/>
    <property type="match status" value="1"/>
</dbReference>
<name>A0A917XZX2_9BACI</name>
<keyword evidence="6" id="KW-1278">Translocase</keyword>
<dbReference type="InterPro" id="IPR027417">
    <property type="entry name" value="P-loop_NTPase"/>
</dbReference>
<dbReference type="PANTHER" id="PTHR43553:SF27">
    <property type="entry name" value="ENERGY-COUPLING FACTOR TRANSPORTER ATP-BINDING PROTEIN ECFA2"/>
    <property type="match status" value="1"/>
</dbReference>
<comment type="subcellular location">
    <subcellularLocation>
        <location evidence="1 8">Cell membrane</location>
        <topology evidence="1 8">Peripheral membrane protein</topology>
    </subcellularLocation>
</comment>
<dbReference type="InterPro" id="IPR017871">
    <property type="entry name" value="ABC_transporter-like_CS"/>
</dbReference>
<evidence type="ECO:0000256" key="8">
    <source>
        <dbReference type="RuleBase" id="RU365104"/>
    </source>
</evidence>